<gene>
    <name evidence="1" type="ORF">METZ01_LOCUS120416</name>
</gene>
<reference evidence="1" key="1">
    <citation type="submission" date="2018-05" db="EMBL/GenBank/DDBJ databases">
        <authorList>
            <person name="Lanie J.A."/>
            <person name="Ng W.-L."/>
            <person name="Kazmierczak K.M."/>
            <person name="Andrzejewski T.M."/>
            <person name="Davidsen T.M."/>
            <person name="Wayne K.J."/>
            <person name="Tettelin H."/>
            <person name="Glass J.I."/>
            <person name="Rusch D."/>
            <person name="Podicherti R."/>
            <person name="Tsui H.-C.T."/>
            <person name="Winkler M.E."/>
        </authorList>
    </citation>
    <scope>NUCLEOTIDE SEQUENCE</scope>
</reference>
<dbReference type="SUPFAM" id="SSF54427">
    <property type="entry name" value="NTF2-like"/>
    <property type="match status" value="1"/>
</dbReference>
<evidence type="ECO:0000313" key="1">
    <source>
        <dbReference type="EMBL" id="SVA67562.1"/>
    </source>
</evidence>
<sequence length="166" mass="19238">MKKITLLCFLFYACGTVDRSTMHSVRLQSDATTDSIEHVVKEMLIAISTNDLAKAKYHVLEEGRVFRVRNDGMNFRSNTEFFKQVGDQSTDYYERMWDPIIMYRGDLAIAWTTYDFHLNGKFSHCGAESFTLTRVDNRWMVMDWAYTANEPENCNSPLGPYNGKSK</sequence>
<organism evidence="1">
    <name type="scientific">marine metagenome</name>
    <dbReference type="NCBI Taxonomy" id="408172"/>
    <lineage>
        <taxon>unclassified sequences</taxon>
        <taxon>metagenomes</taxon>
        <taxon>ecological metagenomes</taxon>
    </lineage>
</organism>
<proteinExistence type="predicted"/>
<accession>A0A381XSW6</accession>
<name>A0A381XSW6_9ZZZZ</name>
<protein>
    <recommendedName>
        <fullName evidence="2">DUF4440 domain-containing protein</fullName>
    </recommendedName>
</protein>
<dbReference type="Gene3D" id="3.10.450.50">
    <property type="match status" value="1"/>
</dbReference>
<dbReference type="AlphaFoldDB" id="A0A381XSW6"/>
<dbReference type="InterPro" id="IPR032710">
    <property type="entry name" value="NTF2-like_dom_sf"/>
</dbReference>
<dbReference type="EMBL" id="UINC01016179">
    <property type="protein sequence ID" value="SVA67562.1"/>
    <property type="molecule type" value="Genomic_DNA"/>
</dbReference>
<evidence type="ECO:0008006" key="2">
    <source>
        <dbReference type="Google" id="ProtNLM"/>
    </source>
</evidence>